<feature type="region of interest" description="Disordered" evidence="1">
    <location>
        <begin position="489"/>
        <end position="554"/>
    </location>
</feature>
<organism evidence="2 3">
    <name type="scientific">Penaeus vannamei</name>
    <name type="common">Whiteleg shrimp</name>
    <name type="synonym">Litopenaeus vannamei</name>
    <dbReference type="NCBI Taxonomy" id="6689"/>
    <lineage>
        <taxon>Eukaryota</taxon>
        <taxon>Metazoa</taxon>
        <taxon>Ecdysozoa</taxon>
        <taxon>Arthropoda</taxon>
        <taxon>Crustacea</taxon>
        <taxon>Multicrustacea</taxon>
        <taxon>Malacostraca</taxon>
        <taxon>Eumalacostraca</taxon>
        <taxon>Eucarida</taxon>
        <taxon>Decapoda</taxon>
        <taxon>Dendrobranchiata</taxon>
        <taxon>Penaeoidea</taxon>
        <taxon>Penaeidae</taxon>
        <taxon>Penaeus</taxon>
    </lineage>
</organism>
<feature type="compositionally biased region" description="Low complexity" evidence="1">
    <location>
        <begin position="534"/>
        <end position="545"/>
    </location>
</feature>
<gene>
    <name evidence="2" type="ORF">C7M84_021279</name>
</gene>
<dbReference type="EMBL" id="QCYY01004433">
    <property type="protein sequence ID" value="ROT61001.1"/>
    <property type="molecule type" value="Genomic_DNA"/>
</dbReference>
<name>A0A3R7SH32_PENVA</name>
<evidence type="ECO:0000256" key="1">
    <source>
        <dbReference type="SAM" id="MobiDB-lite"/>
    </source>
</evidence>
<protein>
    <submittedName>
        <fullName evidence="2">Uncharacterized protein</fullName>
    </submittedName>
</protein>
<feature type="compositionally biased region" description="Pro residues" evidence="1">
    <location>
        <begin position="515"/>
        <end position="533"/>
    </location>
</feature>
<keyword evidence="3" id="KW-1185">Reference proteome</keyword>
<dbReference type="AlphaFoldDB" id="A0A3R7SH32"/>
<dbReference type="Proteomes" id="UP000283509">
    <property type="component" value="Unassembled WGS sequence"/>
</dbReference>
<evidence type="ECO:0000313" key="3">
    <source>
        <dbReference type="Proteomes" id="UP000283509"/>
    </source>
</evidence>
<proteinExistence type="predicted"/>
<evidence type="ECO:0000313" key="2">
    <source>
        <dbReference type="EMBL" id="ROT61001.1"/>
    </source>
</evidence>
<reference evidence="2 3" key="1">
    <citation type="submission" date="2018-04" db="EMBL/GenBank/DDBJ databases">
        <authorList>
            <person name="Zhang X."/>
            <person name="Yuan J."/>
            <person name="Li F."/>
            <person name="Xiang J."/>
        </authorList>
    </citation>
    <scope>NUCLEOTIDE SEQUENCE [LARGE SCALE GENOMIC DNA]</scope>
    <source>
        <tissue evidence="2">Muscle</tissue>
    </source>
</reference>
<sequence>MMSSFALFPFSSPAHPSSYLPFLCAPLRSLIAPAATSIFFYSSYFGYIVPSLLFDLSLLNLRLLLSLFTLPHPSPLPLLGAPSSSPSLPLTLKPPTLAAIHLCPSAAHCSSLPMPPLLSSPSPSTFPFLNSPHTLHLSHLDFFPLSSSRPKTPLHLPLSLHSLSPHPPSSSASHSLPLSHPLPTSARPFHHSPLSTPRPYPLSLLPPLRPPPQQPNEGVKSTNPLILYIVFSSPSLPIPHQTLFCFFFLDSPPLLSLLHNILRRLSSHISLSFSLFFLLLPFVSSPACFFILPLYLLPSATLQTPFLSLFSSSHITFRATRLFFALCSFFSSPLSLFSPLHFLSSLHSLVPPPTFSCQPPPLLPSPHLLTPASIPPSSLTPPLDLSTTPSSPLLTPSYTLQSLIPMRPPSSPSPPPLSPSLLHVVPSSLRGVYPPLRPLPHFSPSLLTPAALHPSPLPSFPHSLLLPILSLSSPLLTVSVSHRFLPSPTSPLLPQTQTPPPSHLSPLSHFHSHPPSLPPSRHPPPTSPSPSQPVLPLSLSLSLPSGTNEGVNCH</sequence>
<accession>A0A3R7SH32</accession>
<reference evidence="2 3" key="2">
    <citation type="submission" date="2019-01" db="EMBL/GenBank/DDBJ databases">
        <title>The decoding of complex shrimp genome reveals the adaptation for benthos swimmer, frequently molting mechanism and breeding impact on genome.</title>
        <authorList>
            <person name="Sun Y."/>
            <person name="Gao Y."/>
            <person name="Yu Y."/>
        </authorList>
    </citation>
    <scope>NUCLEOTIDE SEQUENCE [LARGE SCALE GENOMIC DNA]</scope>
    <source>
        <tissue evidence="2">Muscle</tissue>
    </source>
</reference>
<comment type="caution">
    <text evidence="2">The sequence shown here is derived from an EMBL/GenBank/DDBJ whole genome shotgun (WGS) entry which is preliminary data.</text>
</comment>